<dbReference type="AlphaFoldDB" id="A0AAV5SGJ1"/>
<dbReference type="EMBL" id="BTSX01000002">
    <property type="protein sequence ID" value="GMS82482.1"/>
    <property type="molecule type" value="Genomic_DNA"/>
</dbReference>
<reference evidence="1" key="1">
    <citation type="submission" date="2023-10" db="EMBL/GenBank/DDBJ databases">
        <title>Genome assembly of Pristionchus species.</title>
        <authorList>
            <person name="Yoshida K."/>
            <person name="Sommer R.J."/>
        </authorList>
    </citation>
    <scope>NUCLEOTIDE SEQUENCE</scope>
    <source>
        <strain evidence="1">RS0144</strain>
    </source>
</reference>
<keyword evidence="2" id="KW-1185">Reference proteome</keyword>
<name>A0AAV5SGJ1_9BILA</name>
<dbReference type="Proteomes" id="UP001432027">
    <property type="component" value="Unassembled WGS sequence"/>
</dbReference>
<protein>
    <submittedName>
        <fullName evidence="1">Uncharacterized protein</fullName>
    </submittedName>
</protein>
<gene>
    <name evidence="1" type="ORF">PENTCL1PPCAC_4656</name>
</gene>
<proteinExistence type="predicted"/>
<evidence type="ECO:0000313" key="1">
    <source>
        <dbReference type="EMBL" id="GMS82482.1"/>
    </source>
</evidence>
<accession>A0AAV5SGJ1</accession>
<organism evidence="1 2">
    <name type="scientific">Pristionchus entomophagus</name>
    <dbReference type="NCBI Taxonomy" id="358040"/>
    <lineage>
        <taxon>Eukaryota</taxon>
        <taxon>Metazoa</taxon>
        <taxon>Ecdysozoa</taxon>
        <taxon>Nematoda</taxon>
        <taxon>Chromadorea</taxon>
        <taxon>Rhabditida</taxon>
        <taxon>Rhabditina</taxon>
        <taxon>Diplogasteromorpha</taxon>
        <taxon>Diplogasteroidea</taxon>
        <taxon>Neodiplogasteridae</taxon>
        <taxon>Pristionchus</taxon>
    </lineage>
</organism>
<evidence type="ECO:0000313" key="2">
    <source>
        <dbReference type="Proteomes" id="UP001432027"/>
    </source>
</evidence>
<feature type="non-terminal residue" evidence="1">
    <location>
        <position position="1"/>
    </location>
</feature>
<sequence length="62" mass="7092">DVVLELFRELALVQGHHVNLDGSAFSSTHYSSDGEFSVLDLHIFNFVVVLVQFPFFHLKLFL</sequence>
<comment type="caution">
    <text evidence="1">The sequence shown here is derived from an EMBL/GenBank/DDBJ whole genome shotgun (WGS) entry which is preliminary data.</text>
</comment>